<feature type="compositionally biased region" description="Basic and acidic residues" evidence="1">
    <location>
        <begin position="196"/>
        <end position="218"/>
    </location>
</feature>
<sequence length="1187" mass="131660">MLFCSPEPVSLILFRCTAQVNKLQDLKTFCNDPKNNKKGLTFRTNTERKKYVTQTLGLRIVQNPRDGTDCVPVLDTVVMLSGHRRSTKRVKEEAFQDKEESKEAFEKAAKRLQVETNSKEIMQALAEDSGSDDKKSPASDSEDSSDSSSFAGVSRAKQEPEVPASANKKQSAKGKAKANAKKRSGKTEATQAPSAVKDKADKAADKADKERKKEEDRIGNLVATHQKTLGLLQELTPNVVWRSLVRTVELDRRLTKAAAALDELSALSDPDTPEPLREQISTLKIDLAKSIAFAQSLKATCLFVRTTGSAEMSKEVLEGKELVSSIQKCCTSLLSDSATIADMLHSIAKKLFEVEDHCLFLFLQIRTGEDGLIEQCSFNLGTLLAMKIGSEKDQQDSFVKDLLKIQTRALGEFFFERLKGNTSIAMAQAKLPPSLCQKCFDDELDWLPSSNQIGSVALESYRNRSGFSVENMRDLQRVFACLMKEEGASEHLKQDNEYFQKVCGPTAGFGARVVVPMSSQGEWRTSIKDNKFLCYHNQDEANAKGTMGPYVKGSGLKVAVAAGQSRRVQIEDIVFKSPASVQLHHDLAIAETAYLDGLEANKVSEEVHEGTWMGDYEQTDHQIGSLQFSLQFLYVAAAVLHEKEKQKPAHGQWDSGKLWQLLLNSQKEIASMKALEQKVDPLLERFDAIFEIDISDENLDAIKTAVEGVAEAGDLLLALRKGGKGECELSVGKIQDKMAALVKWAGGMSKMKDFDAALGSLADSVGLQLNIPDDASSKDIAESFPLSLPTLPSLVDQAFLLQCYINAKFGLSDIDNEDQKITASSFQFLLEWATRTLSKQNTVDCRQDDKVKSVRILQDYAKECLKFFPAKGSDDLKPFIASSAIKQMLERLQRVCYAAILTGLISGDFKTKDLSQILPPDLKPVANVLQTNWDQACEDIQRPEGDLTGFLLRLEDASLLEATCNRCREFQSAFSKGIGEAASATSQVALPPLDRFISKYEAIQAAVEKWDLQDVEWIFKDESEAEVKQDIEDFKTHRQEFLDMQETLAKLVGHMGVTQCEELKAGLKVCQDFVQEGQSKCKVGTEYVSFILLASCIVQKQDQQSVKKVDAYFKKCFGNGFDYDALPAKLGQNLKALQAEDGNKKEKAEKPDKSKKEKKEKKAKDAEESKKRPSTEAKEPKAKKNKK</sequence>
<dbReference type="Proteomes" id="UP001152797">
    <property type="component" value="Unassembled WGS sequence"/>
</dbReference>
<feature type="region of interest" description="Disordered" evidence="1">
    <location>
        <begin position="83"/>
        <end position="219"/>
    </location>
</feature>
<comment type="caution">
    <text evidence="2">The sequence shown here is derived from an EMBL/GenBank/DDBJ whole genome shotgun (WGS) entry which is preliminary data.</text>
</comment>
<gene>
    <name evidence="2" type="ORF">C1SCF055_LOCUS35548</name>
</gene>
<protein>
    <submittedName>
        <fullName evidence="2">Uncharacterized protein</fullName>
    </submittedName>
</protein>
<dbReference type="EMBL" id="CAMXCT010004757">
    <property type="protein sequence ID" value="CAI4010267.1"/>
    <property type="molecule type" value="Genomic_DNA"/>
</dbReference>
<dbReference type="AlphaFoldDB" id="A0A9P1DHW7"/>
<evidence type="ECO:0000256" key="1">
    <source>
        <dbReference type="SAM" id="MobiDB-lite"/>
    </source>
</evidence>
<feature type="compositionally biased region" description="Basic and acidic residues" evidence="1">
    <location>
        <begin position="89"/>
        <end position="113"/>
    </location>
</feature>
<reference evidence="2" key="1">
    <citation type="submission" date="2022-10" db="EMBL/GenBank/DDBJ databases">
        <authorList>
            <person name="Chen Y."/>
            <person name="Dougan E. K."/>
            <person name="Chan C."/>
            <person name="Rhodes N."/>
            <person name="Thang M."/>
        </authorList>
    </citation>
    <scope>NUCLEOTIDE SEQUENCE</scope>
</reference>
<accession>A0A9P1DHW7</accession>
<proteinExistence type="predicted"/>
<reference evidence="3" key="2">
    <citation type="submission" date="2024-04" db="EMBL/GenBank/DDBJ databases">
        <authorList>
            <person name="Chen Y."/>
            <person name="Shah S."/>
            <person name="Dougan E. K."/>
            <person name="Thang M."/>
            <person name="Chan C."/>
        </authorList>
    </citation>
    <scope>NUCLEOTIDE SEQUENCE [LARGE SCALE GENOMIC DNA]</scope>
</reference>
<dbReference type="EMBL" id="CAMXCT020004757">
    <property type="protein sequence ID" value="CAL1163642.1"/>
    <property type="molecule type" value="Genomic_DNA"/>
</dbReference>
<dbReference type="EMBL" id="CAMXCT030004757">
    <property type="protein sequence ID" value="CAL4797579.1"/>
    <property type="molecule type" value="Genomic_DNA"/>
</dbReference>
<feature type="compositionally biased region" description="Basic residues" evidence="1">
    <location>
        <begin position="170"/>
        <end position="184"/>
    </location>
</feature>
<keyword evidence="4" id="KW-1185">Reference proteome</keyword>
<feature type="compositionally biased region" description="Basic and acidic residues" evidence="1">
    <location>
        <begin position="1141"/>
        <end position="1187"/>
    </location>
</feature>
<organism evidence="2">
    <name type="scientific">Cladocopium goreaui</name>
    <dbReference type="NCBI Taxonomy" id="2562237"/>
    <lineage>
        <taxon>Eukaryota</taxon>
        <taxon>Sar</taxon>
        <taxon>Alveolata</taxon>
        <taxon>Dinophyceae</taxon>
        <taxon>Suessiales</taxon>
        <taxon>Symbiodiniaceae</taxon>
        <taxon>Cladocopium</taxon>
    </lineage>
</organism>
<evidence type="ECO:0000313" key="4">
    <source>
        <dbReference type="Proteomes" id="UP001152797"/>
    </source>
</evidence>
<name>A0A9P1DHW7_9DINO</name>
<evidence type="ECO:0000313" key="3">
    <source>
        <dbReference type="EMBL" id="CAL1163642.1"/>
    </source>
</evidence>
<feature type="region of interest" description="Disordered" evidence="1">
    <location>
        <begin position="1137"/>
        <end position="1187"/>
    </location>
</feature>
<evidence type="ECO:0000313" key="2">
    <source>
        <dbReference type="EMBL" id="CAI4010267.1"/>
    </source>
</evidence>